<dbReference type="eggNOG" id="COG2867">
    <property type="taxonomic scope" value="Bacteria"/>
</dbReference>
<dbReference type="EMBL" id="CP000453">
    <property type="protein sequence ID" value="ABI57252.1"/>
    <property type="molecule type" value="Genomic_DNA"/>
</dbReference>
<gene>
    <name evidence="4" type="ordered locus">Mlg_1908</name>
</gene>
<comment type="similarity">
    <text evidence="1">Belongs to the ribosome association toxin RatA family.</text>
</comment>
<dbReference type="CDD" id="cd07813">
    <property type="entry name" value="COQ10p_like"/>
    <property type="match status" value="1"/>
</dbReference>
<dbReference type="SUPFAM" id="SSF55961">
    <property type="entry name" value="Bet v1-like"/>
    <property type="match status" value="1"/>
</dbReference>
<evidence type="ECO:0000313" key="4">
    <source>
        <dbReference type="EMBL" id="ABI57252.1"/>
    </source>
</evidence>
<dbReference type="Pfam" id="PF03364">
    <property type="entry name" value="Polyketide_cyc"/>
    <property type="match status" value="1"/>
</dbReference>
<dbReference type="PANTHER" id="PTHR12901">
    <property type="entry name" value="SPERM PROTEIN HOMOLOG"/>
    <property type="match status" value="1"/>
</dbReference>
<dbReference type="GO" id="GO:0045333">
    <property type="term" value="P:cellular respiration"/>
    <property type="evidence" value="ECO:0007669"/>
    <property type="project" value="InterPro"/>
</dbReference>
<keyword evidence="2" id="KW-1277">Toxin-antitoxin system</keyword>
<dbReference type="Gene3D" id="3.30.530.20">
    <property type="match status" value="1"/>
</dbReference>
<protein>
    <submittedName>
        <fullName evidence="4">Cyclase/dehydrase</fullName>
    </submittedName>
</protein>
<dbReference type="Proteomes" id="UP000001962">
    <property type="component" value="Chromosome"/>
</dbReference>
<dbReference type="InterPro" id="IPR005031">
    <property type="entry name" value="COQ10_START"/>
</dbReference>
<dbReference type="InterPro" id="IPR023393">
    <property type="entry name" value="START-like_dom_sf"/>
</dbReference>
<dbReference type="PANTHER" id="PTHR12901:SF10">
    <property type="entry name" value="COENZYME Q-BINDING PROTEIN COQ10, MITOCHONDRIAL"/>
    <property type="match status" value="1"/>
</dbReference>
<dbReference type="RefSeq" id="WP_011629646.1">
    <property type="nucleotide sequence ID" value="NC_008340.1"/>
</dbReference>
<dbReference type="OrthoDB" id="9804759at2"/>
<dbReference type="KEGG" id="aeh:Mlg_1908"/>
<reference evidence="5" key="1">
    <citation type="submission" date="2006-08" db="EMBL/GenBank/DDBJ databases">
        <title>Complete sequence of Alkalilimnicola ehrilichei MLHE-1.</title>
        <authorList>
            <person name="Copeland A."/>
            <person name="Lucas S."/>
            <person name="Lapidus A."/>
            <person name="Barry K."/>
            <person name="Detter J.C."/>
            <person name="Glavina del Rio T."/>
            <person name="Hammon N."/>
            <person name="Israni S."/>
            <person name="Dalin E."/>
            <person name="Tice H."/>
            <person name="Pitluck S."/>
            <person name="Sims D."/>
            <person name="Brettin T."/>
            <person name="Bruce D."/>
            <person name="Han C."/>
            <person name="Tapia R."/>
            <person name="Gilna P."/>
            <person name="Schmutz J."/>
            <person name="Larimer F."/>
            <person name="Land M."/>
            <person name="Hauser L."/>
            <person name="Kyrpides N."/>
            <person name="Mikhailova N."/>
            <person name="Oremland R.S."/>
            <person name="Hoeft S.E."/>
            <person name="Switzer-Blum J."/>
            <person name="Kulp T."/>
            <person name="King G."/>
            <person name="Tabita R."/>
            <person name="Witte B."/>
            <person name="Santini J.M."/>
            <person name="Basu P."/>
            <person name="Hollibaugh J.T."/>
            <person name="Xie G."/>
            <person name="Stolz J.F."/>
            <person name="Richardson P."/>
        </authorList>
    </citation>
    <scope>NUCLEOTIDE SEQUENCE [LARGE SCALE GENOMIC DNA]</scope>
    <source>
        <strain evidence="5">ATCC BAA-1101 / DSM 17681 / MLHE-1</strain>
    </source>
</reference>
<evidence type="ECO:0000256" key="1">
    <source>
        <dbReference type="ARBA" id="ARBA00008918"/>
    </source>
</evidence>
<sequence length="143" mass="16534">MASISRTALVPYSAEAMFELVDDVDRYKEFLPWCSHSEVLERDSDHVKGRVVISKGGLEKGFTTINRRQYGKMIEIRLVEGPFQRLDGYWRFQRLDDEASKVVLDLEFEFANRLVSMAFGRVFTQVANRLVDAFVTRAEQVYG</sequence>
<evidence type="ECO:0000313" key="5">
    <source>
        <dbReference type="Proteomes" id="UP000001962"/>
    </source>
</evidence>
<name>Q0A7D5_ALKEH</name>
<proteinExistence type="inferred from homology"/>
<dbReference type="HOGENOM" id="CLU_079653_3_1_6"/>
<feature type="domain" description="Coenzyme Q-binding protein COQ10 START" evidence="3">
    <location>
        <begin position="10"/>
        <end position="134"/>
    </location>
</feature>
<accession>Q0A7D5</accession>
<evidence type="ECO:0000259" key="3">
    <source>
        <dbReference type="Pfam" id="PF03364"/>
    </source>
</evidence>
<dbReference type="InterPro" id="IPR044996">
    <property type="entry name" value="COQ10-like"/>
</dbReference>
<dbReference type="AlphaFoldDB" id="Q0A7D5"/>
<keyword evidence="5" id="KW-1185">Reference proteome</keyword>
<organism evidence="4 5">
    <name type="scientific">Alkalilimnicola ehrlichii (strain ATCC BAA-1101 / DSM 17681 / MLHE-1)</name>
    <dbReference type="NCBI Taxonomy" id="187272"/>
    <lineage>
        <taxon>Bacteria</taxon>
        <taxon>Pseudomonadati</taxon>
        <taxon>Pseudomonadota</taxon>
        <taxon>Gammaproteobacteria</taxon>
        <taxon>Chromatiales</taxon>
        <taxon>Ectothiorhodospiraceae</taxon>
        <taxon>Alkalilimnicola</taxon>
    </lineage>
</organism>
<dbReference type="GO" id="GO:0048039">
    <property type="term" value="F:ubiquinone binding"/>
    <property type="evidence" value="ECO:0007669"/>
    <property type="project" value="InterPro"/>
</dbReference>
<evidence type="ECO:0000256" key="2">
    <source>
        <dbReference type="ARBA" id="ARBA00022649"/>
    </source>
</evidence>